<feature type="domain" description="Transposase IS66 C-terminal" evidence="2">
    <location>
        <begin position="136"/>
        <end position="177"/>
    </location>
</feature>
<dbReference type="Pfam" id="PF13817">
    <property type="entry name" value="DDE_Tnp_IS66_C"/>
    <property type="match status" value="1"/>
</dbReference>
<dbReference type="InterPro" id="IPR004291">
    <property type="entry name" value="Transposase_IS66_central"/>
</dbReference>
<dbReference type="InterPro" id="IPR052344">
    <property type="entry name" value="Transposase-related"/>
</dbReference>
<dbReference type="InterPro" id="IPR039552">
    <property type="entry name" value="IS66_C"/>
</dbReference>
<dbReference type="EMBL" id="CP071250">
    <property type="protein sequence ID" value="UUF07445.1"/>
    <property type="molecule type" value="Genomic_DNA"/>
</dbReference>
<gene>
    <name evidence="3" type="ORF">J0J70_07320</name>
</gene>
<accession>A0A9Q9CF51</accession>
<dbReference type="Proteomes" id="UP001058072">
    <property type="component" value="Chromosome"/>
</dbReference>
<dbReference type="AlphaFoldDB" id="A0A9Q9CF51"/>
<evidence type="ECO:0000313" key="4">
    <source>
        <dbReference type="Proteomes" id="UP001058072"/>
    </source>
</evidence>
<dbReference type="Pfam" id="PF03050">
    <property type="entry name" value="DDE_Tnp_IS66"/>
    <property type="match status" value="1"/>
</dbReference>
<protein>
    <submittedName>
        <fullName evidence="3">IS66 family transposase</fullName>
    </submittedName>
</protein>
<dbReference type="PANTHER" id="PTHR33678">
    <property type="entry name" value="BLL1576 PROTEIN"/>
    <property type="match status" value="1"/>
</dbReference>
<evidence type="ECO:0000259" key="1">
    <source>
        <dbReference type="Pfam" id="PF03050"/>
    </source>
</evidence>
<dbReference type="PANTHER" id="PTHR33678:SF1">
    <property type="entry name" value="BLL1576 PROTEIN"/>
    <property type="match status" value="1"/>
</dbReference>
<evidence type="ECO:0000259" key="2">
    <source>
        <dbReference type="Pfam" id="PF13817"/>
    </source>
</evidence>
<feature type="domain" description="Transposase IS66 central" evidence="1">
    <location>
        <begin position="2"/>
        <end position="129"/>
    </location>
</feature>
<name>A0A9Q9CF51_9FIRM</name>
<sequence>MGCWAHARRKFKDVPGKNGKAKQAIDYCNQIFKIERELQELSPEERYEQRQLQVKPVIEAFYDFLGSFIPMKGKLQTAVHYVLNQKKELMAFLKDGRLEVSNNRAERAIKTVVIGRKNYLFSTSLSGAEANTIIYSVIETAKEHGLNVYKYLTYLFEHLPNVEFLMKPKLLEDFLPWAKNVQEYCKGI</sequence>
<proteinExistence type="predicted"/>
<dbReference type="RefSeq" id="WP_256656430.1">
    <property type="nucleotide sequence ID" value="NZ_CP071250.1"/>
</dbReference>
<organism evidence="3 4">
    <name type="scientific">Turicibacter bilis</name>
    <dbReference type="NCBI Taxonomy" id="2735723"/>
    <lineage>
        <taxon>Bacteria</taxon>
        <taxon>Bacillati</taxon>
        <taxon>Bacillota</taxon>
        <taxon>Erysipelotrichia</taxon>
        <taxon>Erysipelotrichales</taxon>
        <taxon>Turicibacteraceae</taxon>
        <taxon>Turicibacter</taxon>
    </lineage>
</organism>
<evidence type="ECO:0000313" key="3">
    <source>
        <dbReference type="EMBL" id="UUF07445.1"/>
    </source>
</evidence>
<reference evidence="3" key="1">
    <citation type="submission" date="2021-03" db="EMBL/GenBank/DDBJ databases">
        <title>Comparative Genomics and Metabolomics in the genus Turicibacter.</title>
        <authorList>
            <person name="Maki J."/>
            <person name="Looft T."/>
        </authorList>
    </citation>
    <scope>NUCLEOTIDE SEQUENCE</scope>
    <source>
        <strain evidence="3">ISU324</strain>
    </source>
</reference>